<dbReference type="EMBL" id="JACEIK010005536">
    <property type="protein sequence ID" value="MCE0481754.1"/>
    <property type="molecule type" value="Genomic_DNA"/>
</dbReference>
<dbReference type="Proteomes" id="UP000823775">
    <property type="component" value="Unassembled WGS sequence"/>
</dbReference>
<gene>
    <name evidence="2" type="ORF">HAX54_039749</name>
</gene>
<evidence type="ECO:0000313" key="2">
    <source>
        <dbReference type="EMBL" id="MCE0481754.1"/>
    </source>
</evidence>
<evidence type="ECO:0000313" key="3">
    <source>
        <dbReference type="Proteomes" id="UP000823775"/>
    </source>
</evidence>
<proteinExistence type="predicted"/>
<keyword evidence="3" id="KW-1185">Reference proteome</keyword>
<protein>
    <recommendedName>
        <fullName evidence="1">C2H2-type domain-containing protein</fullName>
    </recommendedName>
</protein>
<comment type="caution">
    <text evidence="2">The sequence shown here is derived from an EMBL/GenBank/DDBJ whole genome shotgun (WGS) entry which is preliminary data.</text>
</comment>
<accession>A0ABS8VPP8</accession>
<organism evidence="2 3">
    <name type="scientific">Datura stramonium</name>
    <name type="common">Jimsonweed</name>
    <name type="synonym">Common thornapple</name>
    <dbReference type="NCBI Taxonomy" id="4076"/>
    <lineage>
        <taxon>Eukaryota</taxon>
        <taxon>Viridiplantae</taxon>
        <taxon>Streptophyta</taxon>
        <taxon>Embryophyta</taxon>
        <taxon>Tracheophyta</taxon>
        <taxon>Spermatophyta</taxon>
        <taxon>Magnoliopsida</taxon>
        <taxon>eudicotyledons</taxon>
        <taxon>Gunneridae</taxon>
        <taxon>Pentapetalae</taxon>
        <taxon>asterids</taxon>
        <taxon>lamiids</taxon>
        <taxon>Solanales</taxon>
        <taxon>Solanaceae</taxon>
        <taxon>Solanoideae</taxon>
        <taxon>Datureae</taxon>
        <taxon>Datura</taxon>
    </lineage>
</organism>
<feature type="domain" description="C2H2-type" evidence="1">
    <location>
        <begin position="10"/>
        <end position="31"/>
    </location>
</feature>
<reference evidence="2 3" key="1">
    <citation type="journal article" date="2021" name="BMC Genomics">
        <title>Datura genome reveals duplications of psychoactive alkaloid biosynthetic genes and high mutation rate following tissue culture.</title>
        <authorList>
            <person name="Rajewski A."/>
            <person name="Carter-House D."/>
            <person name="Stajich J."/>
            <person name="Litt A."/>
        </authorList>
    </citation>
    <scope>NUCLEOTIDE SEQUENCE [LARGE SCALE GENOMIC DNA]</scope>
    <source>
        <strain evidence="2">AR-01</strain>
    </source>
</reference>
<evidence type="ECO:0000259" key="1">
    <source>
        <dbReference type="PROSITE" id="PS00028"/>
    </source>
</evidence>
<name>A0ABS8VPP8_DATST</name>
<dbReference type="PROSITE" id="PS00028">
    <property type="entry name" value="ZINC_FINGER_C2H2_1"/>
    <property type="match status" value="1"/>
</dbReference>
<dbReference type="InterPro" id="IPR013087">
    <property type="entry name" value="Znf_C2H2_type"/>
</dbReference>
<sequence length="143" mass="16330">MVAHGNAIACRVCGQIFPHAVPLLYHFDHVHGREGYTLVIQRNGERSRLEYFTILKAKTCPPVSRKTHFKLDSTQKHSQISSKRKGHAIFHSKVEDTKGQVNKEMEIDPINFTKPLIKKLDKPISFGNIAEDEDQNLDLELKL</sequence>